<protein>
    <submittedName>
        <fullName evidence="1">Uncharacterized protein</fullName>
    </submittedName>
</protein>
<evidence type="ECO:0000313" key="2">
    <source>
        <dbReference type="Proteomes" id="UP001346877"/>
    </source>
</evidence>
<gene>
    <name evidence="1" type="ORF">OG375_19240</name>
</gene>
<organism evidence="1 2">
    <name type="scientific">Micromonospora zamorensis</name>
    <dbReference type="NCBI Taxonomy" id="709883"/>
    <lineage>
        <taxon>Bacteria</taxon>
        <taxon>Bacillati</taxon>
        <taxon>Actinomycetota</taxon>
        <taxon>Actinomycetes</taxon>
        <taxon>Micromonosporales</taxon>
        <taxon>Micromonosporaceae</taxon>
        <taxon>Micromonospora</taxon>
    </lineage>
</organism>
<dbReference type="EMBL" id="CP107941">
    <property type="protein sequence ID" value="WUI80097.1"/>
    <property type="molecule type" value="Genomic_DNA"/>
</dbReference>
<dbReference type="Proteomes" id="UP001346877">
    <property type="component" value="Chromosome"/>
</dbReference>
<reference evidence="1 2" key="1">
    <citation type="submission" date="2022-10" db="EMBL/GenBank/DDBJ databases">
        <title>The complete genomes of actinobacterial strains from the NBC collection.</title>
        <authorList>
            <person name="Joergensen T.S."/>
            <person name="Alvarez Arevalo M."/>
            <person name="Sterndorff E.B."/>
            <person name="Faurdal D."/>
            <person name="Vuksanovic O."/>
            <person name="Mourched A.-S."/>
            <person name="Charusanti P."/>
            <person name="Shaw S."/>
            <person name="Blin K."/>
            <person name="Weber T."/>
        </authorList>
    </citation>
    <scope>NUCLEOTIDE SEQUENCE [LARGE SCALE GENOMIC DNA]</scope>
    <source>
        <strain evidence="1 2">NBC_00396</strain>
    </source>
</reference>
<proteinExistence type="predicted"/>
<keyword evidence="2" id="KW-1185">Reference proteome</keyword>
<evidence type="ECO:0000313" key="1">
    <source>
        <dbReference type="EMBL" id="WUI80097.1"/>
    </source>
</evidence>
<accession>A0ABZ1P8Z5</accession>
<sequence length="75" mass="7755">MSTSQREAQAVDFPDDKDMCISHEAIQQALYIQGRGALKRGLVACLSILWNRGGLCCTAGSLGGTVSGAVAEVAG</sequence>
<name>A0ABZ1P8Z5_9ACTN</name>